<evidence type="ECO:0000313" key="2">
    <source>
        <dbReference type="EMBL" id="MBK7673379.1"/>
    </source>
</evidence>
<dbReference type="Pfam" id="PF03091">
    <property type="entry name" value="CutA1"/>
    <property type="match status" value="1"/>
</dbReference>
<name>A0A935PU59_9PROT</name>
<proteinExistence type="inferred from homology"/>
<protein>
    <submittedName>
        <fullName evidence="2">Divalent-cation tolerance protein CutA</fullName>
    </submittedName>
</protein>
<gene>
    <name evidence="2" type="ORF">IPJ27_00650</name>
</gene>
<dbReference type="GO" id="GO:0005507">
    <property type="term" value="F:copper ion binding"/>
    <property type="evidence" value="ECO:0007669"/>
    <property type="project" value="TreeGrafter"/>
</dbReference>
<accession>A0A935PU59</accession>
<comment type="caution">
    <text evidence="2">The sequence shown here is derived from an EMBL/GenBank/DDBJ whole genome shotgun (WGS) entry which is preliminary data.</text>
</comment>
<dbReference type="Gene3D" id="3.30.70.120">
    <property type="match status" value="1"/>
</dbReference>
<dbReference type="InterPro" id="IPR015867">
    <property type="entry name" value="N-reg_PII/ATP_PRibTrfase_C"/>
</dbReference>
<comment type="similarity">
    <text evidence="1">Belongs to the CutA family.</text>
</comment>
<dbReference type="EMBL" id="JADJMH010000001">
    <property type="protein sequence ID" value="MBK7673379.1"/>
    <property type="molecule type" value="Genomic_DNA"/>
</dbReference>
<reference evidence="2 3" key="1">
    <citation type="submission" date="2020-10" db="EMBL/GenBank/DDBJ databases">
        <title>Connecting structure to function with the recovery of over 1000 high-quality activated sludge metagenome-assembled genomes encoding full-length rRNA genes using long-read sequencing.</title>
        <authorList>
            <person name="Singleton C.M."/>
            <person name="Petriglieri F."/>
            <person name="Kristensen J.M."/>
            <person name="Kirkegaard R.H."/>
            <person name="Michaelsen T.Y."/>
            <person name="Andersen M.H."/>
            <person name="Karst S.M."/>
            <person name="Dueholm M.S."/>
            <person name="Nielsen P.H."/>
            <person name="Albertsen M."/>
        </authorList>
    </citation>
    <scope>NUCLEOTIDE SEQUENCE [LARGE SCALE GENOMIC DNA]</scope>
    <source>
        <strain evidence="2">EsbW_18-Q3-R4-48_BATAC.285</strain>
    </source>
</reference>
<dbReference type="InterPro" id="IPR004323">
    <property type="entry name" value="Ion_tolerance_CutA"/>
</dbReference>
<evidence type="ECO:0000256" key="1">
    <source>
        <dbReference type="ARBA" id="ARBA00010169"/>
    </source>
</evidence>
<sequence length="110" mass="12127">MRLVTTLLVLTNLPDQAAAEALAGELVETRLAACVNILAPCRSVYRWQGVTETADEVPLLIKTSLERYAVLEAAIRQHHPYELPEIIALPIVHGLPAYLDWVAAETRPSD</sequence>
<dbReference type="PANTHER" id="PTHR23419:SF8">
    <property type="entry name" value="FI09726P"/>
    <property type="match status" value="1"/>
</dbReference>
<dbReference type="InterPro" id="IPR011322">
    <property type="entry name" value="N-reg_PII-like_a/b"/>
</dbReference>
<evidence type="ECO:0000313" key="3">
    <source>
        <dbReference type="Proteomes" id="UP000697998"/>
    </source>
</evidence>
<dbReference type="Proteomes" id="UP000697998">
    <property type="component" value="Unassembled WGS sequence"/>
</dbReference>
<dbReference type="PANTHER" id="PTHR23419">
    <property type="entry name" value="DIVALENT CATION TOLERANCE CUTA-RELATED"/>
    <property type="match status" value="1"/>
</dbReference>
<dbReference type="AlphaFoldDB" id="A0A935PU59"/>
<organism evidence="2 3">
    <name type="scientific">Candidatus Accumulibacter proximus</name>
    <dbReference type="NCBI Taxonomy" id="2954385"/>
    <lineage>
        <taxon>Bacteria</taxon>
        <taxon>Pseudomonadati</taxon>
        <taxon>Pseudomonadota</taxon>
        <taxon>Betaproteobacteria</taxon>
        <taxon>Candidatus Accumulibacter</taxon>
    </lineage>
</organism>
<dbReference type="GO" id="GO:0010038">
    <property type="term" value="P:response to metal ion"/>
    <property type="evidence" value="ECO:0007669"/>
    <property type="project" value="InterPro"/>
</dbReference>
<dbReference type="SUPFAM" id="SSF54913">
    <property type="entry name" value="GlnB-like"/>
    <property type="match status" value="1"/>
</dbReference>